<evidence type="ECO:0000313" key="3">
    <source>
        <dbReference type="EMBL" id="EZF51921.1"/>
    </source>
</evidence>
<feature type="transmembrane region" description="Helical" evidence="2">
    <location>
        <begin position="149"/>
        <end position="168"/>
    </location>
</feature>
<name>A0A022W0M6_TRIRU</name>
<feature type="transmembrane region" description="Helical" evidence="2">
    <location>
        <begin position="46"/>
        <end position="68"/>
    </location>
</feature>
<dbReference type="HOGENOM" id="CLU_099932_1_0_1"/>
<accession>A0A022W0M6</accession>
<proteinExistence type="predicted"/>
<dbReference type="AlphaFoldDB" id="A0A022W0M6"/>
<reference evidence="3" key="1">
    <citation type="submission" date="2014-02" db="EMBL/GenBank/DDBJ databases">
        <title>The Genome Sequence of Trichophyton rubrum (morphotype fischeri) CBS 288.86.</title>
        <authorList>
            <consortium name="The Broad Institute Genomics Platform"/>
            <person name="Cuomo C.A."/>
            <person name="White T.C."/>
            <person name="Graser Y."/>
            <person name="Martinez-Rossi N."/>
            <person name="Heitman J."/>
            <person name="Young S.K."/>
            <person name="Zeng Q."/>
            <person name="Gargeya S."/>
            <person name="Abouelleil A."/>
            <person name="Alvarado L."/>
            <person name="Chapman S.B."/>
            <person name="Gainer-Dewar J."/>
            <person name="Goldberg J."/>
            <person name="Griggs A."/>
            <person name="Gujja S."/>
            <person name="Hansen M."/>
            <person name="Howarth C."/>
            <person name="Imamovic A."/>
            <person name="Larimer J."/>
            <person name="Martinez D."/>
            <person name="Murphy C."/>
            <person name="Pearson M.D."/>
            <person name="Persinoti G."/>
            <person name="Poon T."/>
            <person name="Priest M."/>
            <person name="Roberts A.D."/>
            <person name="Saif S."/>
            <person name="Shea T.D."/>
            <person name="Sykes S.N."/>
            <person name="Wortman J."/>
            <person name="Nusbaum C."/>
            <person name="Birren B."/>
        </authorList>
    </citation>
    <scope>NUCLEOTIDE SEQUENCE [LARGE SCALE GENOMIC DNA]</scope>
    <source>
        <strain evidence="3">CBS 288.86</strain>
    </source>
</reference>
<keyword evidence="2" id="KW-0472">Membrane</keyword>
<evidence type="ECO:0000256" key="1">
    <source>
        <dbReference type="SAM" id="MobiDB-lite"/>
    </source>
</evidence>
<dbReference type="OrthoDB" id="3358048at2759"/>
<gene>
    <name evidence="3" type="ORF">H103_04867</name>
</gene>
<keyword evidence="2" id="KW-0812">Transmembrane</keyword>
<feature type="transmembrane region" description="Helical" evidence="2">
    <location>
        <begin position="120"/>
        <end position="143"/>
    </location>
</feature>
<keyword evidence="2" id="KW-1133">Transmembrane helix</keyword>
<protein>
    <submittedName>
        <fullName evidence="3">Uncharacterized protein</fullName>
    </submittedName>
</protein>
<feature type="region of interest" description="Disordered" evidence="1">
    <location>
        <begin position="1"/>
        <end position="28"/>
    </location>
</feature>
<organism evidence="3">
    <name type="scientific">Trichophyton rubrum CBS 288.86</name>
    <dbReference type="NCBI Taxonomy" id="1215330"/>
    <lineage>
        <taxon>Eukaryota</taxon>
        <taxon>Fungi</taxon>
        <taxon>Dikarya</taxon>
        <taxon>Ascomycota</taxon>
        <taxon>Pezizomycotina</taxon>
        <taxon>Eurotiomycetes</taxon>
        <taxon>Eurotiomycetidae</taxon>
        <taxon>Onygenales</taxon>
        <taxon>Arthrodermataceae</taxon>
        <taxon>Trichophyton</taxon>
    </lineage>
</organism>
<feature type="compositionally biased region" description="Basic residues" evidence="1">
    <location>
        <begin position="1"/>
        <end position="10"/>
    </location>
</feature>
<evidence type="ECO:0000256" key="2">
    <source>
        <dbReference type="SAM" id="Phobius"/>
    </source>
</evidence>
<sequence>MASTRLRKSFKYPDSDADDDARPELDDQEQEALIESLRKDNETANAFYQLVLSVIPCITSCIFIPTIISFDSVFYDRASAFLGAASLLWTAYYMKYTPLPQSESRGRHSISLSEEKEDPISRYTVIVNAVISLFMALSGFLRFQKDPDNAYHILYVLPAVVLFTIMAARRTMVSVDLDELERLRYEYKGA</sequence>
<dbReference type="EMBL" id="KK207858">
    <property type="protein sequence ID" value="EZF51921.1"/>
    <property type="molecule type" value="Genomic_DNA"/>
</dbReference>
<dbReference type="Proteomes" id="UP000023758">
    <property type="component" value="Unassembled WGS sequence"/>
</dbReference>